<evidence type="ECO:0000256" key="5">
    <source>
        <dbReference type="PROSITE-ProRule" id="PRU00339"/>
    </source>
</evidence>
<dbReference type="Pfam" id="PF13432">
    <property type="entry name" value="TPR_16"/>
    <property type="match status" value="1"/>
</dbReference>
<sequence>MPALNIDRGKVAGAAIQESETDFKRIPKNTERGICLKGGNEAFKQGRYADAVGFYTAAIIANREEPTYPLNRSAAYLKLGKFQDAQRDCTTVLKLNPKNAKAYFRRGQAWQGLDDLDKAHSDFWEAHQIEPNNQAVSDALNEIPFVQAPATGSAKQSVDPSSIPRRRRVPIEIIEPSEAEKDVKPAVKAPVDDGSMLKEVSSRSINPSEIPTRSATNGTDAKTEPVKKAADSVPSPSQSQPQPQPASSSSFQEAKQARDTIRPSRIGGGIFRASGPTTVFPTREMGSSNSSTTSPASAQPKTKAPTPKTLSDLVRVWDAQSTPEERWEVLSTIPPTTLPSFCKSGLEPSFLASIFQTLHAILPTADLPTQVAVRSFLDYVVLVPRFTTIFLFLSKSEKEVVREVWNMLGVESFEGEPGAWGKLLK</sequence>
<dbReference type="InterPro" id="IPR025986">
    <property type="entry name" value="RPAP3-like_C"/>
</dbReference>
<feature type="compositionally biased region" description="Low complexity" evidence="6">
    <location>
        <begin position="287"/>
        <end position="298"/>
    </location>
</feature>
<dbReference type="Gene3D" id="1.25.40.10">
    <property type="entry name" value="Tetratricopeptide repeat domain"/>
    <property type="match status" value="1"/>
</dbReference>
<feature type="repeat" description="TPR" evidence="5">
    <location>
        <begin position="100"/>
        <end position="133"/>
    </location>
</feature>
<evidence type="ECO:0000313" key="9">
    <source>
        <dbReference type="Proteomes" id="UP001140091"/>
    </source>
</evidence>
<name>A0A9W8J7Y0_9AGAR</name>
<evidence type="ECO:0000256" key="2">
    <source>
        <dbReference type="ARBA" id="ARBA00022803"/>
    </source>
</evidence>
<proteinExistence type="inferred from homology"/>
<dbReference type="GO" id="GO:0101031">
    <property type="term" value="C:protein folding chaperone complex"/>
    <property type="evidence" value="ECO:0007669"/>
    <property type="project" value="TreeGrafter"/>
</dbReference>
<evidence type="ECO:0000256" key="1">
    <source>
        <dbReference type="ARBA" id="ARBA00022737"/>
    </source>
</evidence>
<dbReference type="SUPFAM" id="SSF48452">
    <property type="entry name" value="TPR-like"/>
    <property type="match status" value="1"/>
</dbReference>
<keyword evidence="9" id="KW-1185">Reference proteome</keyword>
<feature type="non-terminal residue" evidence="8">
    <location>
        <position position="1"/>
    </location>
</feature>
<reference evidence="8" key="1">
    <citation type="submission" date="2022-06" db="EMBL/GenBank/DDBJ databases">
        <title>Genome Sequence of Candolleomyces eurysporus.</title>
        <authorList>
            <person name="Buettner E."/>
        </authorList>
    </citation>
    <scope>NUCLEOTIDE SEQUENCE</scope>
    <source>
        <strain evidence="8">VTCC 930004</strain>
    </source>
</reference>
<dbReference type="PANTHER" id="PTHR46423:SF1">
    <property type="entry name" value="RNA POLYMERASE II-ASSOCIATED PROTEIN 3"/>
    <property type="match status" value="1"/>
</dbReference>
<organism evidence="8 9">
    <name type="scientific">Candolleomyces eurysporus</name>
    <dbReference type="NCBI Taxonomy" id="2828524"/>
    <lineage>
        <taxon>Eukaryota</taxon>
        <taxon>Fungi</taxon>
        <taxon>Dikarya</taxon>
        <taxon>Basidiomycota</taxon>
        <taxon>Agaricomycotina</taxon>
        <taxon>Agaricomycetes</taxon>
        <taxon>Agaricomycetidae</taxon>
        <taxon>Agaricales</taxon>
        <taxon>Agaricineae</taxon>
        <taxon>Psathyrellaceae</taxon>
        <taxon>Candolleomyces</taxon>
    </lineage>
</organism>
<dbReference type="Proteomes" id="UP001140091">
    <property type="component" value="Unassembled WGS sequence"/>
</dbReference>
<feature type="compositionally biased region" description="Low complexity" evidence="6">
    <location>
        <begin position="232"/>
        <end position="252"/>
    </location>
</feature>
<evidence type="ECO:0000256" key="4">
    <source>
        <dbReference type="ARBA" id="ARBA00040133"/>
    </source>
</evidence>
<accession>A0A9W8J7Y0</accession>
<feature type="compositionally biased region" description="Basic and acidic residues" evidence="6">
    <location>
        <begin position="221"/>
        <end position="230"/>
    </location>
</feature>
<comment type="caution">
    <text evidence="8">The sequence shown here is derived from an EMBL/GenBank/DDBJ whole genome shotgun (WGS) entry which is preliminary data.</text>
</comment>
<protein>
    <recommendedName>
        <fullName evidence="4">RNA polymerase II-associated protein 3</fullName>
    </recommendedName>
</protein>
<dbReference type="PANTHER" id="PTHR46423">
    <property type="entry name" value="RNA POLYMERASE II-ASSOCIATED PROTEIN 3"/>
    <property type="match status" value="1"/>
</dbReference>
<dbReference type="InterPro" id="IPR019734">
    <property type="entry name" value="TPR_rpt"/>
</dbReference>
<dbReference type="EMBL" id="JANBPK010000897">
    <property type="protein sequence ID" value="KAJ2929104.1"/>
    <property type="molecule type" value="Genomic_DNA"/>
</dbReference>
<dbReference type="InterPro" id="IPR051966">
    <property type="entry name" value="RPAP3"/>
</dbReference>
<evidence type="ECO:0000259" key="7">
    <source>
        <dbReference type="Pfam" id="PF13877"/>
    </source>
</evidence>
<gene>
    <name evidence="8" type="ORF">H1R20_g7987</name>
</gene>
<dbReference type="OrthoDB" id="629492at2759"/>
<feature type="region of interest" description="Disordered" evidence="6">
    <location>
        <begin position="147"/>
        <end position="308"/>
    </location>
</feature>
<feature type="domain" description="RNA-polymerase II-associated protein 3-like C-terminal" evidence="7">
    <location>
        <begin position="307"/>
        <end position="398"/>
    </location>
</feature>
<evidence type="ECO:0000256" key="3">
    <source>
        <dbReference type="ARBA" id="ARBA00038275"/>
    </source>
</evidence>
<dbReference type="Pfam" id="PF13877">
    <property type="entry name" value="RPAP3_C"/>
    <property type="match status" value="1"/>
</dbReference>
<dbReference type="SMART" id="SM00028">
    <property type="entry name" value="TPR"/>
    <property type="match status" value="3"/>
</dbReference>
<dbReference type="InterPro" id="IPR011990">
    <property type="entry name" value="TPR-like_helical_dom_sf"/>
</dbReference>
<evidence type="ECO:0000256" key="6">
    <source>
        <dbReference type="SAM" id="MobiDB-lite"/>
    </source>
</evidence>
<keyword evidence="2 5" id="KW-0802">TPR repeat</keyword>
<dbReference type="AlphaFoldDB" id="A0A9W8J7Y0"/>
<comment type="similarity">
    <text evidence="3">Belongs to the RPAP3 family.</text>
</comment>
<dbReference type="PROSITE" id="PS50005">
    <property type="entry name" value="TPR"/>
    <property type="match status" value="1"/>
</dbReference>
<keyword evidence="1" id="KW-0677">Repeat</keyword>
<feature type="compositionally biased region" description="Polar residues" evidence="6">
    <location>
        <begin position="202"/>
        <end position="220"/>
    </location>
</feature>
<evidence type="ECO:0000313" key="8">
    <source>
        <dbReference type="EMBL" id="KAJ2929104.1"/>
    </source>
</evidence>